<comment type="caution">
    <text evidence="2">The sequence shown here is derived from an EMBL/GenBank/DDBJ whole genome shotgun (WGS) entry which is preliminary data.</text>
</comment>
<proteinExistence type="predicted"/>
<evidence type="ECO:0000313" key="2">
    <source>
        <dbReference type="EMBL" id="KAL3781721.1"/>
    </source>
</evidence>
<keyword evidence="3" id="KW-1185">Reference proteome</keyword>
<protein>
    <submittedName>
        <fullName evidence="2">Uncharacterized protein</fullName>
    </submittedName>
</protein>
<feature type="compositionally biased region" description="Low complexity" evidence="1">
    <location>
        <begin position="268"/>
        <end position="284"/>
    </location>
</feature>
<dbReference type="AlphaFoldDB" id="A0ABD3P1N8"/>
<sequence>MHGEQLAVDISRQELAEQIDQESGLPEVEVSVCTVMSLPQAVKLHEPWRGVVPCHSCALLQDRVDLLTLFVAWLQQPVSSLRSMAVFPRLGKLDAGFLKGRHSEFWRSHDFGLDFIHLSRLDRPFCSIRINDKRTLHSRRCRHRLMTDVGISQSEVSASNRVSDKTMIGLVTLKTTGCLMPTGCAPDLAATIEPSILVLLGFCFYSTNFFAIWDFEGKLSCVPLSKKRIYDPVATSVVILHTGKLARLLESGASIQPLLRLWYLSKPGSRLTSRSPPRSSRLASGAGGMPR</sequence>
<reference evidence="2 3" key="1">
    <citation type="submission" date="2024-10" db="EMBL/GenBank/DDBJ databases">
        <title>Updated reference genomes for cyclostephanoid diatoms.</title>
        <authorList>
            <person name="Roberts W.R."/>
            <person name="Alverson A.J."/>
        </authorList>
    </citation>
    <scope>NUCLEOTIDE SEQUENCE [LARGE SCALE GENOMIC DNA]</scope>
    <source>
        <strain evidence="2 3">AJA010-31</strain>
    </source>
</reference>
<gene>
    <name evidence="2" type="ORF">ACHAWO_005805</name>
</gene>
<name>A0ABD3P1N8_9STRA</name>
<dbReference type="Proteomes" id="UP001530400">
    <property type="component" value="Unassembled WGS sequence"/>
</dbReference>
<accession>A0ABD3P1N8</accession>
<feature type="region of interest" description="Disordered" evidence="1">
    <location>
        <begin position="268"/>
        <end position="291"/>
    </location>
</feature>
<organism evidence="2 3">
    <name type="scientific">Cyclotella atomus</name>
    <dbReference type="NCBI Taxonomy" id="382360"/>
    <lineage>
        <taxon>Eukaryota</taxon>
        <taxon>Sar</taxon>
        <taxon>Stramenopiles</taxon>
        <taxon>Ochrophyta</taxon>
        <taxon>Bacillariophyta</taxon>
        <taxon>Coscinodiscophyceae</taxon>
        <taxon>Thalassiosirophycidae</taxon>
        <taxon>Stephanodiscales</taxon>
        <taxon>Stephanodiscaceae</taxon>
        <taxon>Cyclotella</taxon>
    </lineage>
</organism>
<dbReference type="EMBL" id="JALLPJ020000833">
    <property type="protein sequence ID" value="KAL3781721.1"/>
    <property type="molecule type" value="Genomic_DNA"/>
</dbReference>
<evidence type="ECO:0000313" key="3">
    <source>
        <dbReference type="Proteomes" id="UP001530400"/>
    </source>
</evidence>
<evidence type="ECO:0000256" key="1">
    <source>
        <dbReference type="SAM" id="MobiDB-lite"/>
    </source>
</evidence>